<keyword evidence="2" id="KW-1185">Reference proteome</keyword>
<dbReference type="Proteomes" id="UP001227230">
    <property type="component" value="Chromosome 8"/>
</dbReference>
<protein>
    <submittedName>
        <fullName evidence="1">Uncharacterized protein</fullName>
    </submittedName>
</protein>
<gene>
    <name evidence="1" type="ORF">VitviT2T_011660</name>
</gene>
<sequence length="108" mass="12442">MREDFVPFMAKPVEAQNMKNPSLGKLRSLFQINQVNKEENQIKNLTSNNFASHLSALRNFRKLAKWPREVHVVGQRVNKAEEIFASPFSPCEIFASLFLPYETGECEL</sequence>
<accession>A0ABY9CCE4</accession>
<evidence type="ECO:0000313" key="1">
    <source>
        <dbReference type="EMBL" id="WJZ92676.1"/>
    </source>
</evidence>
<organism evidence="1 2">
    <name type="scientific">Vitis vinifera</name>
    <name type="common">Grape</name>
    <dbReference type="NCBI Taxonomy" id="29760"/>
    <lineage>
        <taxon>Eukaryota</taxon>
        <taxon>Viridiplantae</taxon>
        <taxon>Streptophyta</taxon>
        <taxon>Embryophyta</taxon>
        <taxon>Tracheophyta</taxon>
        <taxon>Spermatophyta</taxon>
        <taxon>Magnoliopsida</taxon>
        <taxon>eudicotyledons</taxon>
        <taxon>Gunneridae</taxon>
        <taxon>Pentapetalae</taxon>
        <taxon>rosids</taxon>
        <taxon>Vitales</taxon>
        <taxon>Vitaceae</taxon>
        <taxon>Viteae</taxon>
        <taxon>Vitis</taxon>
    </lineage>
</organism>
<dbReference type="EMBL" id="CP126655">
    <property type="protein sequence ID" value="WJZ92676.1"/>
    <property type="molecule type" value="Genomic_DNA"/>
</dbReference>
<name>A0ABY9CCE4_VITVI</name>
<reference evidence="1 2" key="1">
    <citation type="journal article" date="2023" name="Hortic Res">
        <title>The complete reference genome for grapevine (Vitis vinifera L.) genetics and breeding.</title>
        <authorList>
            <person name="Shi X."/>
            <person name="Cao S."/>
            <person name="Wang X."/>
            <person name="Huang S."/>
            <person name="Wang Y."/>
            <person name="Liu Z."/>
            <person name="Liu W."/>
            <person name="Leng X."/>
            <person name="Peng Y."/>
            <person name="Wang N."/>
            <person name="Wang Y."/>
            <person name="Ma Z."/>
            <person name="Xu X."/>
            <person name="Zhang F."/>
            <person name="Xue H."/>
            <person name="Zhong H."/>
            <person name="Wang Y."/>
            <person name="Zhang K."/>
            <person name="Velt A."/>
            <person name="Avia K."/>
            <person name="Holtgrawe D."/>
            <person name="Grimplet J."/>
            <person name="Matus J.T."/>
            <person name="Ware D."/>
            <person name="Wu X."/>
            <person name="Wang H."/>
            <person name="Liu C."/>
            <person name="Fang Y."/>
            <person name="Rustenholz C."/>
            <person name="Cheng Z."/>
            <person name="Xiao H."/>
            <person name="Zhou Y."/>
        </authorList>
    </citation>
    <scope>NUCLEOTIDE SEQUENCE [LARGE SCALE GENOMIC DNA]</scope>
    <source>
        <strain evidence="2">cv. Pinot noir / PN40024</strain>
        <tissue evidence="1">Leaf</tissue>
    </source>
</reference>
<proteinExistence type="predicted"/>
<evidence type="ECO:0000313" key="2">
    <source>
        <dbReference type="Proteomes" id="UP001227230"/>
    </source>
</evidence>